<dbReference type="GO" id="GO:0015920">
    <property type="term" value="P:lipopolysaccharide transport"/>
    <property type="evidence" value="ECO:0007669"/>
    <property type="project" value="InterPro"/>
</dbReference>
<comment type="function">
    <text evidence="1">Involved in the assembly of lipopolysaccharide (LPS) at the surface of the outer membrane.</text>
</comment>
<dbReference type="PANTHER" id="PTHR30189">
    <property type="entry name" value="LPS-ASSEMBLY PROTEIN"/>
    <property type="match status" value="1"/>
</dbReference>
<keyword evidence="4" id="KW-1185">Reference proteome</keyword>
<keyword evidence="1" id="KW-0472">Membrane</keyword>
<dbReference type="InterPro" id="IPR050218">
    <property type="entry name" value="LptD"/>
</dbReference>
<organism evidence="3 4">
    <name type="scientific">Microbaculum marinum</name>
    <dbReference type="NCBI Taxonomy" id="1764581"/>
    <lineage>
        <taxon>Bacteria</taxon>
        <taxon>Pseudomonadati</taxon>
        <taxon>Pseudomonadota</taxon>
        <taxon>Alphaproteobacteria</taxon>
        <taxon>Hyphomicrobiales</taxon>
        <taxon>Tepidamorphaceae</taxon>
        <taxon>Microbaculum</taxon>
    </lineage>
</organism>
<evidence type="ECO:0000256" key="1">
    <source>
        <dbReference type="HAMAP-Rule" id="MF_01411"/>
    </source>
</evidence>
<comment type="subunit">
    <text evidence="1">Component of the lipopolysaccharide transport and assembly complex.</text>
</comment>
<comment type="caution">
    <text evidence="3">The sequence shown here is derived from an EMBL/GenBank/DDBJ whole genome shotgun (WGS) entry which is preliminary data.</text>
</comment>
<comment type="similarity">
    <text evidence="1">Belongs to the LptD family.</text>
</comment>
<comment type="caution">
    <text evidence="1">Lacks conserved residue(s) required for the propagation of feature annotation.</text>
</comment>
<dbReference type="Gene3D" id="2.60.450.10">
    <property type="entry name" value="Lipopolysaccharide (LPS) transport protein A like domain"/>
    <property type="match status" value="1"/>
</dbReference>
<sequence length="826" mass="92562" precursor="true">MPGIGVATLAAITGLAVAFLPAPALAQMPTSSAFDQIVSDDPDARMVLEADELIYDFDRNVVSAEGAVDIYYKGYTIESDRVEYDQNTGKVFARGHVKITQPDGNVIYAETTELTDDFRDGFVQELTLVTTDETRFAAASAERFDDNVTVFNSGVYTACEPCEEQPEKPPVWQIKAKRIIHNQEEQTVYYEDASFEFFGMPIAYLPFFSHPDPTVKQQSGFLRPSFVYDADLGYAADIPYYFALAPDYDLTVSVTTYTLQGPLGSFEWRQRFERGGYYVRGAGIYQLDPGQFPITSDNHQDFRGAVQSAGEFQINDFWKWGWTGTLQSDDIFLRTYDLTDANEVRDQLYLTGQSARNWFDARTIHYQVFKESRTNNDGVQPFVHPVVDYNYIFGESILGGRLSFDANVLSLTRDDPEFLPLYPFASKKIPNPDKPGKNMLNPLFCPFRAANVLAKGPNSNTLDLLSPQACDLIGTPGTSNRLISEIRWDRTITDSIGQVFTPFASVRGDLYSISVDDPLFDDGLSSKPIIDQFLPGDTNNIVRGMAALGVEYRYPILISDDWGYQIIEPIAQVVARPDAQDNYEIPNNDALSLVFDDTNLFDLDKFSGYDLMEGGTRANVGVRYSMQTTSGIQVGGLFGQSYQLAGNNPFPLGSGLETDRSDYVAALYFSPISSLQIVNRIRLDEDDFDPRRYDFEVSGGYGPVRTAVIYSNIAADPQQGIDENREEIQGQAKLRLDENWSVWGGGRYELSGVSKNTFAQAESPQWISNSFGFGYENECISIGIAYERQYQRDQDTLPDERIMFKFSLRTLTEGTFRQSISEGDTN</sequence>
<dbReference type="EMBL" id="JAZHOF010000007">
    <property type="protein sequence ID" value="MEJ8573366.1"/>
    <property type="molecule type" value="Genomic_DNA"/>
</dbReference>
<dbReference type="Proteomes" id="UP001378188">
    <property type="component" value="Unassembled WGS sequence"/>
</dbReference>
<dbReference type="Pfam" id="PF04453">
    <property type="entry name" value="LptD"/>
    <property type="match status" value="1"/>
</dbReference>
<protein>
    <recommendedName>
        <fullName evidence="1">LPS-assembly protein LptD</fullName>
    </recommendedName>
</protein>
<feature type="signal peptide" evidence="1">
    <location>
        <begin position="1"/>
        <end position="26"/>
    </location>
</feature>
<dbReference type="InterPro" id="IPR020889">
    <property type="entry name" value="LipoPS_assembly_LptD"/>
</dbReference>
<comment type="subcellular location">
    <subcellularLocation>
        <location evidence="1">Cell outer membrane</location>
    </subcellularLocation>
</comment>
<dbReference type="PANTHER" id="PTHR30189:SF1">
    <property type="entry name" value="LPS-ASSEMBLY PROTEIN LPTD"/>
    <property type="match status" value="1"/>
</dbReference>
<dbReference type="HAMAP" id="MF_01411">
    <property type="entry name" value="LPS_assembly_LptD"/>
    <property type="match status" value="1"/>
</dbReference>
<dbReference type="InterPro" id="IPR007543">
    <property type="entry name" value="LptD_C"/>
</dbReference>
<dbReference type="RefSeq" id="WP_340331058.1">
    <property type="nucleotide sequence ID" value="NZ_JAZHOF010000007.1"/>
</dbReference>
<name>A0AAW9S161_9HYPH</name>
<feature type="domain" description="LptD C-terminal" evidence="2">
    <location>
        <begin position="302"/>
        <end position="740"/>
    </location>
</feature>
<dbReference type="GO" id="GO:0043165">
    <property type="term" value="P:Gram-negative-bacterium-type cell outer membrane assembly"/>
    <property type="evidence" value="ECO:0007669"/>
    <property type="project" value="UniProtKB-UniRule"/>
</dbReference>
<accession>A0AAW9S161</accession>
<reference evidence="3 4" key="1">
    <citation type="submission" date="2024-02" db="EMBL/GenBank/DDBJ databases">
        <title>Genome analysis and characterization of Microbaculum marinisediminis sp. nov., isolated from marine sediment.</title>
        <authorList>
            <person name="Du Z.-J."/>
            <person name="Ye Y.-Q."/>
            <person name="Zhang Z.-R."/>
            <person name="Yuan S.-M."/>
            <person name="Zhang X.-Y."/>
        </authorList>
    </citation>
    <scope>NUCLEOTIDE SEQUENCE [LARGE SCALE GENOMIC DNA]</scope>
    <source>
        <strain evidence="3 4">SDUM1044001</strain>
    </source>
</reference>
<evidence type="ECO:0000259" key="2">
    <source>
        <dbReference type="Pfam" id="PF04453"/>
    </source>
</evidence>
<proteinExistence type="inferred from homology"/>
<keyword evidence="1" id="KW-0998">Cell outer membrane</keyword>
<dbReference type="AlphaFoldDB" id="A0AAW9S161"/>
<dbReference type="GO" id="GO:0009279">
    <property type="term" value="C:cell outer membrane"/>
    <property type="evidence" value="ECO:0007669"/>
    <property type="project" value="UniProtKB-SubCell"/>
</dbReference>
<gene>
    <name evidence="1" type="primary">lptD</name>
    <name evidence="3" type="ORF">V3328_17895</name>
</gene>
<feature type="chain" id="PRO_5043069628" description="LPS-assembly protein LptD" evidence="1">
    <location>
        <begin position="27"/>
        <end position="826"/>
    </location>
</feature>
<dbReference type="GO" id="GO:1990351">
    <property type="term" value="C:transporter complex"/>
    <property type="evidence" value="ECO:0007669"/>
    <property type="project" value="TreeGrafter"/>
</dbReference>
<evidence type="ECO:0000313" key="3">
    <source>
        <dbReference type="EMBL" id="MEJ8573366.1"/>
    </source>
</evidence>
<keyword evidence="1" id="KW-0732">Signal</keyword>
<evidence type="ECO:0000313" key="4">
    <source>
        <dbReference type="Proteomes" id="UP001378188"/>
    </source>
</evidence>